<dbReference type="Gene3D" id="3.40.50.180">
    <property type="entry name" value="Methylesterase CheB, C-terminal domain"/>
    <property type="match status" value="1"/>
</dbReference>
<dbReference type="InterPro" id="IPR035909">
    <property type="entry name" value="CheB_C"/>
</dbReference>
<dbReference type="GO" id="GO:0000156">
    <property type="term" value="F:phosphorelay response regulator activity"/>
    <property type="evidence" value="ECO:0007669"/>
    <property type="project" value="InterPro"/>
</dbReference>
<dbReference type="EMBL" id="JACBJI010000001">
    <property type="protein sequence ID" value="NYA69873.1"/>
    <property type="molecule type" value="Genomic_DNA"/>
</dbReference>
<dbReference type="InterPro" id="IPR000673">
    <property type="entry name" value="Sig_transdc_resp-reg_Me-estase"/>
</dbReference>
<dbReference type="SUPFAM" id="SSF52738">
    <property type="entry name" value="Methylesterase CheB, C-terminal domain"/>
    <property type="match status" value="1"/>
</dbReference>
<evidence type="ECO:0000313" key="6">
    <source>
        <dbReference type="EMBL" id="NYA69873.1"/>
    </source>
</evidence>
<dbReference type="GO" id="GO:0006935">
    <property type="term" value="P:chemotaxis"/>
    <property type="evidence" value="ECO:0007669"/>
    <property type="project" value="UniProtKB-UniRule"/>
</dbReference>
<dbReference type="Proteomes" id="UP000535020">
    <property type="component" value="Unassembled WGS sequence"/>
</dbReference>
<comment type="caution">
    <text evidence="6">The sequence shown here is derived from an EMBL/GenBank/DDBJ whole genome shotgun (WGS) entry which is preliminary data.</text>
</comment>
<reference evidence="6 7" key="1">
    <citation type="submission" date="2020-07" db="EMBL/GenBank/DDBJ databases">
        <authorList>
            <person name="Sun Q."/>
        </authorList>
    </citation>
    <scope>NUCLEOTIDE SEQUENCE [LARGE SCALE GENOMIC DNA]</scope>
    <source>
        <strain evidence="6 7">MAH-1</strain>
    </source>
</reference>
<keyword evidence="1 4" id="KW-0378">Hydrolase</keyword>
<organism evidence="6 7">
    <name type="scientific">Flavobacterium agri</name>
    <dbReference type="NCBI Taxonomy" id="2743471"/>
    <lineage>
        <taxon>Bacteria</taxon>
        <taxon>Pseudomonadati</taxon>
        <taxon>Bacteroidota</taxon>
        <taxon>Flavobacteriia</taxon>
        <taxon>Flavobacteriales</taxon>
        <taxon>Flavobacteriaceae</taxon>
        <taxon>Flavobacterium</taxon>
    </lineage>
</organism>
<evidence type="ECO:0000256" key="3">
    <source>
        <dbReference type="ARBA" id="ARBA00048267"/>
    </source>
</evidence>
<dbReference type="GO" id="GO:0008984">
    <property type="term" value="F:protein-glutamate methylesterase activity"/>
    <property type="evidence" value="ECO:0007669"/>
    <property type="project" value="UniProtKB-EC"/>
</dbReference>
<protein>
    <recommendedName>
        <fullName evidence="2">protein-glutamate methylesterase</fullName>
        <ecNumber evidence="2">3.1.1.61</ecNumber>
    </recommendedName>
</protein>
<name>A0A7Y9C5Z4_9FLAO</name>
<feature type="active site" evidence="4">
    <location>
        <position position="15"/>
    </location>
</feature>
<dbReference type="PANTHER" id="PTHR42872">
    <property type="entry name" value="PROTEIN-GLUTAMATE METHYLESTERASE/PROTEIN-GLUTAMINE GLUTAMINASE"/>
    <property type="match status" value="1"/>
</dbReference>
<proteinExistence type="predicted"/>
<dbReference type="RefSeq" id="WP_176004693.1">
    <property type="nucleotide sequence ID" value="NZ_JABWMI010000005.1"/>
</dbReference>
<evidence type="ECO:0000313" key="7">
    <source>
        <dbReference type="Proteomes" id="UP000535020"/>
    </source>
</evidence>
<dbReference type="CDD" id="cd16433">
    <property type="entry name" value="CheB"/>
    <property type="match status" value="1"/>
</dbReference>
<keyword evidence="4" id="KW-0145">Chemotaxis</keyword>
<evidence type="ECO:0000256" key="4">
    <source>
        <dbReference type="PROSITE-ProRule" id="PRU00050"/>
    </source>
</evidence>
<feature type="active site" evidence="4">
    <location>
        <position position="135"/>
    </location>
</feature>
<dbReference type="GO" id="GO:0005737">
    <property type="term" value="C:cytoplasm"/>
    <property type="evidence" value="ECO:0007669"/>
    <property type="project" value="InterPro"/>
</dbReference>
<dbReference type="PROSITE" id="PS50122">
    <property type="entry name" value="CHEB"/>
    <property type="match status" value="1"/>
</dbReference>
<dbReference type="AlphaFoldDB" id="A0A7Y9C5Z4"/>
<dbReference type="Pfam" id="PF01339">
    <property type="entry name" value="CheB_methylest"/>
    <property type="match status" value="1"/>
</dbReference>
<evidence type="ECO:0000256" key="1">
    <source>
        <dbReference type="ARBA" id="ARBA00022801"/>
    </source>
</evidence>
<dbReference type="EC" id="3.1.1.61" evidence="2"/>
<feature type="domain" description="CheB-type methylesterase" evidence="5">
    <location>
        <begin position="3"/>
        <end position="189"/>
    </location>
</feature>
<keyword evidence="7" id="KW-1185">Reference proteome</keyword>
<accession>A0A7Y9C5Z4</accession>
<evidence type="ECO:0000256" key="2">
    <source>
        <dbReference type="ARBA" id="ARBA00039140"/>
    </source>
</evidence>
<comment type="catalytic activity">
    <reaction evidence="3">
        <text>[protein]-L-glutamate 5-O-methyl ester + H2O = L-glutamyl-[protein] + methanol + H(+)</text>
        <dbReference type="Rhea" id="RHEA:23236"/>
        <dbReference type="Rhea" id="RHEA-COMP:10208"/>
        <dbReference type="Rhea" id="RHEA-COMP:10311"/>
        <dbReference type="ChEBI" id="CHEBI:15377"/>
        <dbReference type="ChEBI" id="CHEBI:15378"/>
        <dbReference type="ChEBI" id="CHEBI:17790"/>
        <dbReference type="ChEBI" id="CHEBI:29973"/>
        <dbReference type="ChEBI" id="CHEBI:82795"/>
        <dbReference type="EC" id="3.1.1.61"/>
    </reaction>
</comment>
<evidence type="ECO:0000259" key="5">
    <source>
        <dbReference type="PROSITE" id="PS50122"/>
    </source>
</evidence>
<feature type="active site" evidence="4">
    <location>
        <position position="42"/>
    </location>
</feature>
<sequence length="189" mass="20319">MEENQVKKLVLIGGSAGSLEVLMHVLPELSTGLAFPIVIVLHRKHSDDLTLEELIAMKTLVPVKEVEDKTVMTNGAIYIVPSDYHLLFEKDGTLALDASEKVNYSRPSIDVVFESAADAFGPSVIAILLSGSNADGAFGCSRIKENGGTIIIQDPKSAGMSYMPSSAIQMVEPDMVVDMDEIASVINRI</sequence>
<dbReference type="PANTHER" id="PTHR42872:SF6">
    <property type="entry name" value="PROTEIN-GLUTAMATE METHYLESTERASE_PROTEIN-GLUTAMINE GLUTAMINASE"/>
    <property type="match status" value="1"/>
</dbReference>
<gene>
    <name evidence="6" type="ORF">HZF10_02995</name>
</gene>